<accession>A0AAV0THB4</accession>
<comment type="caution">
    <text evidence="2">The sequence shown here is derived from an EMBL/GenBank/DDBJ whole genome shotgun (WGS) entry which is preliminary data.</text>
</comment>
<keyword evidence="1" id="KW-0732">Signal</keyword>
<feature type="signal peptide" evidence="1">
    <location>
        <begin position="1"/>
        <end position="16"/>
    </location>
</feature>
<evidence type="ECO:0000256" key="1">
    <source>
        <dbReference type="SAM" id="SignalP"/>
    </source>
</evidence>
<gene>
    <name evidence="2" type="ORF">HBR001_LOCUS2228</name>
</gene>
<evidence type="ECO:0000313" key="2">
    <source>
        <dbReference type="EMBL" id="CAI5719617.1"/>
    </source>
</evidence>
<protein>
    <recommendedName>
        <fullName evidence="4">RxLR effector candidate protein</fullName>
    </recommendedName>
</protein>
<organism evidence="2 3">
    <name type="scientific">Hyaloperonospora brassicae</name>
    <name type="common">Brassica downy mildew</name>
    <name type="synonym">Peronospora brassicae</name>
    <dbReference type="NCBI Taxonomy" id="162125"/>
    <lineage>
        <taxon>Eukaryota</taxon>
        <taxon>Sar</taxon>
        <taxon>Stramenopiles</taxon>
        <taxon>Oomycota</taxon>
        <taxon>Peronosporomycetes</taxon>
        <taxon>Peronosporales</taxon>
        <taxon>Peronosporaceae</taxon>
        <taxon>Hyaloperonospora</taxon>
    </lineage>
</organism>
<evidence type="ECO:0000313" key="3">
    <source>
        <dbReference type="Proteomes" id="UP001162031"/>
    </source>
</evidence>
<keyword evidence="3" id="KW-1185">Reference proteome</keyword>
<reference evidence="2" key="1">
    <citation type="submission" date="2022-12" db="EMBL/GenBank/DDBJ databases">
        <authorList>
            <person name="Webb A."/>
        </authorList>
    </citation>
    <scope>NUCLEOTIDE SEQUENCE</scope>
    <source>
        <strain evidence="2">Hp1</strain>
    </source>
</reference>
<dbReference type="AlphaFoldDB" id="A0AAV0THB4"/>
<name>A0AAV0THB4_HYABA</name>
<dbReference type="EMBL" id="CANTFL010000251">
    <property type="protein sequence ID" value="CAI5719617.1"/>
    <property type="molecule type" value="Genomic_DNA"/>
</dbReference>
<feature type="chain" id="PRO_5044010007" description="RxLR effector candidate protein" evidence="1">
    <location>
        <begin position="17"/>
        <end position="385"/>
    </location>
</feature>
<evidence type="ECO:0008006" key="4">
    <source>
        <dbReference type="Google" id="ProtNLM"/>
    </source>
</evidence>
<sequence length="385" mass="42752">MRINLIALVAFAASLAYPGHLSGVSGFSDSNVDHPDPAHGSHDVVLARRRLRASGIRDGIGAAARVFYHITKAVPGSVVASMPRVSVRSKKKSTNEKELLAELSKGVKASRFFGLKSQLRSYKSKYSIDVLASGLQKAKNDKDLATSTRARDLLGDLLEYWWMKKMPIDDVAASLKIFKDPSLPGESDYLKIKVLRAFIARSHSEDKIYPVLFQTLQGIFGDLELAAILMRSAKYADAQKLMGLLMQKWKGYKLDADGAFMMLALKDKGTLVFNSAELLIVEQYAKALGHENALSVLTKGFGGEGNFAKLVYEALVSTESPKAGDYLKALLRHWKAEGIKSDELLSTKFSEMHPTKDKEMMRSIKAVYRKHYEERVTLQSLFMKP</sequence>
<proteinExistence type="predicted"/>
<dbReference type="Proteomes" id="UP001162031">
    <property type="component" value="Unassembled WGS sequence"/>
</dbReference>